<dbReference type="InterPro" id="IPR002933">
    <property type="entry name" value="Peptidase_M20"/>
</dbReference>
<dbReference type="Proteomes" id="UP001597526">
    <property type="component" value="Unassembled WGS sequence"/>
</dbReference>
<dbReference type="InterPro" id="IPR051458">
    <property type="entry name" value="Cyt/Met_Dipeptidase"/>
</dbReference>
<keyword evidence="6" id="KW-1185">Reference proteome</keyword>
<dbReference type="EC" id="3.4.13.-" evidence="5"/>
<name>A0ABW5MYU4_9FLAO</name>
<dbReference type="SUPFAM" id="SSF55031">
    <property type="entry name" value="Bacterial exopeptidase dimerisation domain"/>
    <property type="match status" value="1"/>
</dbReference>
<comment type="caution">
    <text evidence="5">The sequence shown here is derived from an EMBL/GenBank/DDBJ whole genome shotgun (WGS) entry which is preliminary data.</text>
</comment>
<dbReference type="RefSeq" id="WP_377768074.1">
    <property type="nucleotide sequence ID" value="NZ_JBHULB010000080.1"/>
</dbReference>
<dbReference type="Gene3D" id="3.30.70.360">
    <property type="match status" value="1"/>
</dbReference>
<dbReference type="InterPro" id="IPR036264">
    <property type="entry name" value="Bact_exopeptidase_dim_dom"/>
</dbReference>
<dbReference type="NCBIfam" id="NF006053">
    <property type="entry name" value="PRK08201.1"/>
    <property type="match status" value="1"/>
</dbReference>
<dbReference type="InterPro" id="IPR011650">
    <property type="entry name" value="Peptidase_M20_dimer"/>
</dbReference>
<dbReference type="Pfam" id="PF01546">
    <property type="entry name" value="Peptidase_M20"/>
    <property type="match status" value="1"/>
</dbReference>
<accession>A0ABW5MYU4</accession>
<organism evidence="5 6">
    <name type="scientific">Croceitalea marina</name>
    <dbReference type="NCBI Taxonomy" id="1775166"/>
    <lineage>
        <taxon>Bacteria</taxon>
        <taxon>Pseudomonadati</taxon>
        <taxon>Bacteroidota</taxon>
        <taxon>Flavobacteriia</taxon>
        <taxon>Flavobacteriales</taxon>
        <taxon>Flavobacteriaceae</taxon>
        <taxon>Croceitalea</taxon>
    </lineage>
</organism>
<dbReference type="CDD" id="cd05680">
    <property type="entry name" value="M20_dipept_like"/>
    <property type="match status" value="1"/>
</dbReference>
<keyword evidence="2" id="KW-0479">Metal-binding</keyword>
<dbReference type="PANTHER" id="PTHR43270:SF12">
    <property type="entry name" value="SUCCINYL-DIAMINOPIMELATE DESUCCINYLASE"/>
    <property type="match status" value="1"/>
</dbReference>
<dbReference type="GO" id="GO:0016805">
    <property type="term" value="F:dipeptidase activity"/>
    <property type="evidence" value="ECO:0007669"/>
    <property type="project" value="UniProtKB-KW"/>
</dbReference>
<evidence type="ECO:0000259" key="4">
    <source>
        <dbReference type="Pfam" id="PF07687"/>
    </source>
</evidence>
<dbReference type="PANTHER" id="PTHR43270">
    <property type="entry name" value="BETA-ALA-HIS DIPEPTIDASE"/>
    <property type="match status" value="1"/>
</dbReference>
<keyword evidence="1" id="KW-0645">Protease</keyword>
<dbReference type="Pfam" id="PF07687">
    <property type="entry name" value="M20_dimer"/>
    <property type="match status" value="1"/>
</dbReference>
<evidence type="ECO:0000313" key="6">
    <source>
        <dbReference type="Proteomes" id="UP001597526"/>
    </source>
</evidence>
<dbReference type="NCBIfam" id="NF006579">
    <property type="entry name" value="PRK09104.1"/>
    <property type="match status" value="1"/>
</dbReference>
<sequence>MGQIKNYITENKERFLNELVELLKIPSISADTAYTKDVIAAAKFVEKSLQEAGCDSTEICETKGYPVVYGEKIIDKNLPTVLVYGHYDVQPPDPVDLWDSPPFEPVIKKTELHPEGAIFARGSCDDKGQMYMHVKAAEFMIRNNELPCNVKFMIEGEEEVGSDSLAEFLEDHKEKLSNDIILISDTGMIANDVPSITTGLRGLSYVEVEVTGPNRDLHSGIYGGAVPNPINVLNKMIASLHDENNHITIKNFYDKVAEVSAEERAEMAKAPFNLEDYKKTLDIADVQGEAGYTTSERYSIRPTLDVNGIWGGYTGEGAKTVIASKAYAKISMRLVPHQDPDEITELFTAHFESIAPKGVKVKVTPHHGGLPYVTNMDSLGYKAAAKAYETTFGKTPIPERTGGSIPIVALFEQVLESKTILMGFGLDSDAIHSPNEHFGVWNYLKGIETIPYFYKYFTELSK</sequence>
<feature type="domain" description="Peptidase M20 dimerisation" evidence="4">
    <location>
        <begin position="199"/>
        <end position="358"/>
    </location>
</feature>
<reference evidence="6" key="1">
    <citation type="journal article" date="2019" name="Int. J. Syst. Evol. Microbiol.">
        <title>The Global Catalogue of Microorganisms (GCM) 10K type strain sequencing project: providing services to taxonomists for standard genome sequencing and annotation.</title>
        <authorList>
            <consortium name="The Broad Institute Genomics Platform"/>
            <consortium name="The Broad Institute Genome Sequencing Center for Infectious Disease"/>
            <person name="Wu L."/>
            <person name="Ma J."/>
        </authorList>
    </citation>
    <scope>NUCLEOTIDE SEQUENCE [LARGE SCALE GENOMIC DNA]</scope>
    <source>
        <strain evidence="6">KCTC 52368</strain>
    </source>
</reference>
<keyword evidence="3 5" id="KW-0378">Hydrolase</keyword>
<evidence type="ECO:0000313" key="5">
    <source>
        <dbReference type="EMBL" id="MFD2588545.1"/>
    </source>
</evidence>
<proteinExistence type="predicted"/>
<protein>
    <submittedName>
        <fullName evidence="5">Dipeptidase</fullName>
        <ecNumber evidence="5">3.4.13.-</ecNumber>
    </submittedName>
</protein>
<dbReference type="Gene3D" id="3.40.630.10">
    <property type="entry name" value="Zn peptidases"/>
    <property type="match status" value="1"/>
</dbReference>
<evidence type="ECO:0000256" key="2">
    <source>
        <dbReference type="ARBA" id="ARBA00022723"/>
    </source>
</evidence>
<keyword evidence="5" id="KW-0224">Dipeptidase</keyword>
<gene>
    <name evidence="5" type="ORF">ACFSQJ_16540</name>
</gene>
<dbReference type="SUPFAM" id="SSF53187">
    <property type="entry name" value="Zn-dependent exopeptidases"/>
    <property type="match status" value="1"/>
</dbReference>
<evidence type="ECO:0000256" key="3">
    <source>
        <dbReference type="ARBA" id="ARBA00022801"/>
    </source>
</evidence>
<evidence type="ECO:0000256" key="1">
    <source>
        <dbReference type="ARBA" id="ARBA00022670"/>
    </source>
</evidence>
<dbReference type="NCBIfam" id="NF005914">
    <property type="entry name" value="PRK07907.1"/>
    <property type="match status" value="1"/>
</dbReference>
<dbReference type="EMBL" id="JBHULB010000080">
    <property type="protein sequence ID" value="MFD2588545.1"/>
    <property type="molecule type" value="Genomic_DNA"/>
</dbReference>